<organism evidence="6 7">
    <name type="scientific">Nonlabens tegetincola</name>
    <dbReference type="NCBI Taxonomy" id="323273"/>
    <lineage>
        <taxon>Bacteria</taxon>
        <taxon>Pseudomonadati</taxon>
        <taxon>Bacteroidota</taxon>
        <taxon>Flavobacteriia</taxon>
        <taxon>Flavobacteriales</taxon>
        <taxon>Flavobacteriaceae</taxon>
        <taxon>Nonlabens</taxon>
    </lineage>
</organism>
<dbReference type="PANTHER" id="PTHR11264:SF0">
    <property type="entry name" value="URACIL-DNA GLYCOSYLASE"/>
    <property type="match status" value="1"/>
</dbReference>
<evidence type="ECO:0000256" key="3">
    <source>
        <dbReference type="ARBA" id="ARBA00022801"/>
    </source>
</evidence>
<dbReference type="AlphaFoldDB" id="A0A090Q588"/>
<keyword evidence="4" id="KW-0234">DNA repair</keyword>
<dbReference type="Gene3D" id="3.40.470.10">
    <property type="entry name" value="Uracil-DNA glycosylase-like domain"/>
    <property type="match status" value="1"/>
</dbReference>
<dbReference type="PROSITE" id="PS00130">
    <property type="entry name" value="U_DNA_GLYCOSYLASE"/>
    <property type="match status" value="1"/>
</dbReference>
<name>A0A090Q588_9FLAO</name>
<sequence length="121" mass="13925">MSIKLDPSWKEMLREEIDAPYFEELTDYVRKEYEEHTCYPPGSKIFAALDRTPFEEVKVVIIGQDPYHGPGQANGLCFSVADGIAHPPSLINIFKEITTDLQKPYPKSGNLERWQIKVFYS</sequence>
<dbReference type="GO" id="GO:0097510">
    <property type="term" value="P:base-excision repair, AP site formation via deaminated base removal"/>
    <property type="evidence" value="ECO:0007669"/>
    <property type="project" value="TreeGrafter"/>
</dbReference>
<evidence type="ECO:0000256" key="5">
    <source>
        <dbReference type="PROSITE-ProRule" id="PRU10072"/>
    </source>
</evidence>
<dbReference type="CDD" id="cd10027">
    <property type="entry name" value="UDG-F1-like"/>
    <property type="match status" value="1"/>
</dbReference>
<keyword evidence="7" id="KW-1185">Reference proteome</keyword>
<keyword evidence="3" id="KW-0378">Hydrolase</keyword>
<evidence type="ECO:0000256" key="4">
    <source>
        <dbReference type="ARBA" id="ARBA00023204"/>
    </source>
</evidence>
<evidence type="ECO:0000256" key="1">
    <source>
        <dbReference type="ARBA" id="ARBA00008184"/>
    </source>
</evidence>
<accession>A0A090Q588</accession>
<dbReference type="eggNOG" id="COG0692">
    <property type="taxonomic scope" value="Bacteria"/>
</dbReference>
<evidence type="ECO:0000313" key="6">
    <source>
        <dbReference type="EMBL" id="GAK98165.1"/>
    </source>
</evidence>
<dbReference type="InterPro" id="IPR018085">
    <property type="entry name" value="Ura-DNA_Glyclase_AS"/>
</dbReference>
<evidence type="ECO:0000256" key="2">
    <source>
        <dbReference type="ARBA" id="ARBA00022763"/>
    </source>
</evidence>
<dbReference type="GO" id="GO:0004844">
    <property type="term" value="F:uracil DNA N-glycosylase activity"/>
    <property type="evidence" value="ECO:0007669"/>
    <property type="project" value="InterPro"/>
</dbReference>
<feature type="active site" description="Proton acceptor" evidence="5">
    <location>
        <position position="65"/>
    </location>
</feature>
<reference evidence="6" key="1">
    <citation type="journal article" date="2014" name="Genome Announc.">
        <title>Draft Genome Sequences of Marine Flavobacterium Nonlabens Strains NR17, NR24, NR27, NR32, NR33, and Ara13.</title>
        <authorList>
            <person name="Nakanishi M."/>
            <person name="Meirelles P."/>
            <person name="Suzuki R."/>
            <person name="Takatani N."/>
            <person name="Mino S."/>
            <person name="Suda W."/>
            <person name="Oshima K."/>
            <person name="Hattori M."/>
            <person name="Ohkuma M."/>
            <person name="Hosokawa M."/>
            <person name="Miyashita K."/>
            <person name="Thompson F.L."/>
            <person name="Niwa A."/>
            <person name="Sawabe T."/>
            <person name="Sawabe T."/>
        </authorList>
    </citation>
    <scope>NUCLEOTIDE SEQUENCE [LARGE SCALE GENOMIC DNA]</scope>
    <source>
        <strain evidence="6">JCM 19294</strain>
    </source>
</reference>
<comment type="caution">
    <text evidence="6">The sequence shown here is derived from an EMBL/GenBank/DDBJ whole genome shotgun (WGS) entry which is preliminary data.</text>
</comment>
<keyword evidence="2" id="KW-0227">DNA damage</keyword>
<dbReference type="PANTHER" id="PTHR11264">
    <property type="entry name" value="URACIL-DNA GLYCOSYLASE"/>
    <property type="match status" value="1"/>
</dbReference>
<protein>
    <submittedName>
        <fullName evidence="6">Uracil-DNA glycosylase</fullName>
    </submittedName>
</protein>
<comment type="similarity">
    <text evidence="1">Belongs to the uracil-DNA glycosylase (UDG) superfamily. UNG family.</text>
</comment>
<dbReference type="SUPFAM" id="SSF52141">
    <property type="entry name" value="Uracil-DNA glycosylase-like"/>
    <property type="match status" value="1"/>
</dbReference>
<gene>
    <name evidence="6" type="ORF">JCM19294_798</name>
</gene>
<dbReference type="Proteomes" id="UP000029221">
    <property type="component" value="Unassembled WGS sequence"/>
</dbReference>
<dbReference type="STRING" id="319236.BST91_05240"/>
<dbReference type="InterPro" id="IPR002043">
    <property type="entry name" value="UDG_fam1"/>
</dbReference>
<evidence type="ECO:0000313" key="7">
    <source>
        <dbReference type="Proteomes" id="UP000029221"/>
    </source>
</evidence>
<dbReference type="InterPro" id="IPR036895">
    <property type="entry name" value="Uracil-DNA_glycosylase-like_sf"/>
</dbReference>
<dbReference type="EMBL" id="BBML01000009">
    <property type="protein sequence ID" value="GAK98165.1"/>
    <property type="molecule type" value="Genomic_DNA"/>
</dbReference>
<proteinExistence type="inferred from homology"/>